<proteinExistence type="predicted"/>
<reference evidence="1 2" key="1">
    <citation type="submission" date="2024-09" db="EMBL/GenBank/DDBJ databases">
        <title>Chromosome-scale assembly of Riccia fluitans.</title>
        <authorList>
            <person name="Paukszto L."/>
            <person name="Sawicki J."/>
            <person name="Karawczyk K."/>
            <person name="Piernik-Szablinska J."/>
            <person name="Szczecinska M."/>
            <person name="Mazdziarz M."/>
        </authorList>
    </citation>
    <scope>NUCLEOTIDE SEQUENCE [LARGE SCALE GENOMIC DNA]</scope>
    <source>
        <strain evidence="1">Rf_01</strain>
        <tissue evidence="1">Aerial parts of the thallus</tissue>
    </source>
</reference>
<gene>
    <name evidence="1" type="ORF">R1flu_004610</name>
</gene>
<keyword evidence="2" id="KW-1185">Reference proteome</keyword>
<dbReference type="EMBL" id="JBHFFA010000003">
    <property type="protein sequence ID" value="KAL2633131.1"/>
    <property type="molecule type" value="Genomic_DNA"/>
</dbReference>
<evidence type="ECO:0000313" key="1">
    <source>
        <dbReference type="EMBL" id="KAL2633131.1"/>
    </source>
</evidence>
<name>A0ABD1YQT5_9MARC</name>
<evidence type="ECO:0000313" key="2">
    <source>
        <dbReference type="Proteomes" id="UP001605036"/>
    </source>
</evidence>
<sequence length="83" mass="8692">MPFTLARIVSALNTAALYRAALNGVSTGPIAVIRASERPLNIPFMSTTVGRALSTCSVYMQGQAPGTGYATGPFVSEIFLTKP</sequence>
<dbReference type="AlphaFoldDB" id="A0ABD1YQT5"/>
<organism evidence="1 2">
    <name type="scientific">Riccia fluitans</name>
    <dbReference type="NCBI Taxonomy" id="41844"/>
    <lineage>
        <taxon>Eukaryota</taxon>
        <taxon>Viridiplantae</taxon>
        <taxon>Streptophyta</taxon>
        <taxon>Embryophyta</taxon>
        <taxon>Marchantiophyta</taxon>
        <taxon>Marchantiopsida</taxon>
        <taxon>Marchantiidae</taxon>
        <taxon>Marchantiales</taxon>
        <taxon>Ricciaceae</taxon>
        <taxon>Riccia</taxon>
    </lineage>
</organism>
<accession>A0ABD1YQT5</accession>
<protein>
    <submittedName>
        <fullName evidence="1">Uncharacterized protein</fullName>
    </submittedName>
</protein>
<dbReference type="Proteomes" id="UP001605036">
    <property type="component" value="Unassembled WGS sequence"/>
</dbReference>
<comment type="caution">
    <text evidence="1">The sequence shown here is derived from an EMBL/GenBank/DDBJ whole genome shotgun (WGS) entry which is preliminary data.</text>
</comment>